<protein>
    <submittedName>
        <fullName evidence="1">Uncharacterized protein</fullName>
    </submittedName>
</protein>
<organism evidence="1 2">
    <name type="scientific">Streptomyces luteoverticillatus</name>
    <name type="common">Streptoverticillium luteoverticillatus</name>
    <dbReference type="NCBI Taxonomy" id="66425"/>
    <lineage>
        <taxon>Bacteria</taxon>
        <taxon>Bacillati</taxon>
        <taxon>Actinomycetota</taxon>
        <taxon>Actinomycetes</taxon>
        <taxon>Kitasatosporales</taxon>
        <taxon>Streptomycetaceae</taxon>
        <taxon>Streptomyces</taxon>
    </lineage>
</organism>
<keyword evidence="2" id="KW-1185">Reference proteome</keyword>
<dbReference type="RefSeq" id="WP_126912858.1">
    <property type="nucleotide sequence ID" value="NZ_CP034587.1"/>
</dbReference>
<dbReference type="AlphaFoldDB" id="A0A3Q9FTF8"/>
<dbReference type="OrthoDB" id="7540161at2"/>
<gene>
    <name evidence="1" type="ORF">EKH77_02840</name>
</gene>
<accession>A0A3Q9FTF8</accession>
<reference evidence="1 2" key="1">
    <citation type="submission" date="2018-12" db="EMBL/GenBank/DDBJ databases">
        <title>The whole draft genome of Streptomyce luteoverticillatus CGMCC 15060.</title>
        <authorList>
            <person name="Feng Z."/>
            <person name="Chen G."/>
            <person name="Zhang J."/>
            <person name="Zhu H."/>
            <person name="Yu X."/>
            <person name="Zhang W."/>
            <person name="Zhang X."/>
        </authorList>
    </citation>
    <scope>NUCLEOTIDE SEQUENCE [LARGE SCALE GENOMIC DNA]</scope>
    <source>
        <strain evidence="1 2">CGMCC 15060</strain>
    </source>
</reference>
<dbReference type="EMBL" id="CP034587">
    <property type="protein sequence ID" value="AZQ70293.1"/>
    <property type="molecule type" value="Genomic_DNA"/>
</dbReference>
<dbReference type="Proteomes" id="UP000267900">
    <property type="component" value="Chromosome"/>
</dbReference>
<evidence type="ECO:0000313" key="2">
    <source>
        <dbReference type="Proteomes" id="UP000267900"/>
    </source>
</evidence>
<proteinExistence type="predicted"/>
<name>A0A3Q9FTF8_STRLT</name>
<sequence>MADPIAPGTTYVDTRAGSLYTALGDGTWQPAERRPFSAQARIDNDRYAFRMGYAGNASPEVELGSLLVPAAPYPRIVSVDAAIAWHSDGPGKTTRVNSTTTTITRDVRLADGRTLTGRVGEATREPCWPDGGGADVSTYDRLPAGASATYRLVGHCNGIEPRSTGACTVKVEDTEPGTFLRATAYPDQGSTT</sequence>
<evidence type="ECO:0000313" key="1">
    <source>
        <dbReference type="EMBL" id="AZQ70293.1"/>
    </source>
</evidence>